<sequence length="104" mass="11524">ATDLSQPLGEVWTDGLQAYRQMEYTHQIVVHDETYVSPDGVHINQVECLFSLVKPWLRKFRGLSKHGLEQAAHTFGLIRSLNLAGASLLSVIDCLAMGAFHSST</sequence>
<proteinExistence type="predicted"/>
<evidence type="ECO:0000259" key="1">
    <source>
        <dbReference type="Pfam" id="PF12762"/>
    </source>
</evidence>
<dbReference type="InterPro" id="IPR024445">
    <property type="entry name" value="Tnp_ISXO2-like"/>
</dbReference>
<dbReference type="Proteomes" id="UP000011531">
    <property type="component" value="Unassembled WGS sequence"/>
</dbReference>
<organism evidence="2 3">
    <name type="scientific">Natronococcus jeotgali DSM 18795</name>
    <dbReference type="NCBI Taxonomy" id="1227498"/>
    <lineage>
        <taxon>Archaea</taxon>
        <taxon>Methanobacteriati</taxon>
        <taxon>Methanobacteriota</taxon>
        <taxon>Stenosarchaea group</taxon>
        <taxon>Halobacteria</taxon>
        <taxon>Halobacteriales</taxon>
        <taxon>Natrialbaceae</taxon>
        <taxon>Natronococcus</taxon>
    </lineage>
</organism>
<dbReference type="OrthoDB" id="298470at2157"/>
<feature type="non-terminal residue" evidence="2">
    <location>
        <position position="1"/>
    </location>
</feature>
<reference evidence="2 3" key="1">
    <citation type="journal article" date="2014" name="PLoS Genet.">
        <title>Phylogenetically driven sequencing of extremely halophilic archaea reveals strategies for static and dynamic osmo-response.</title>
        <authorList>
            <person name="Becker E.A."/>
            <person name="Seitzer P.M."/>
            <person name="Tritt A."/>
            <person name="Larsen D."/>
            <person name="Krusor M."/>
            <person name="Yao A.I."/>
            <person name="Wu D."/>
            <person name="Madern D."/>
            <person name="Eisen J.A."/>
            <person name="Darling A.E."/>
            <person name="Facciotti M.T."/>
        </authorList>
    </citation>
    <scope>NUCLEOTIDE SEQUENCE [LARGE SCALE GENOMIC DNA]</scope>
    <source>
        <strain evidence="2 3">DSM 18795</strain>
    </source>
</reference>
<evidence type="ECO:0000313" key="2">
    <source>
        <dbReference type="EMBL" id="ELY62494.1"/>
    </source>
</evidence>
<dbReference type="EMBL" id="AOIA01000057">
    <property type="protein sequence ID" value="ELY62494.1"/>
    <property type="molecule type" value="Genomic_DNA"/>
</dbReference>
<dbReference type="Pfam" id="PF12762">
    <property type="entry name" value="DDE_Tnp_IS1595"/>
    <property type="match status" value="1"/>
</dbReference>
<accession>L9XL56</accession>
<keyword evidence="3" id="KW-1185">Reference proteome</keyword>
<protein>
    <recommendedName>
        <fullName evidence="1">ISXO2-like transposase domain-containing protein</fullName>
    </recommendedName>
</protein>
<name>L9XL56_9EURY</name>
<feature type="domain" description="ISXO2-like transposase" evidence="1">
    <location>
        <begin position="10"/>
        <end position="59"/>
    </location>
</feature>
<evidence type="ECO:0000313" key="3">
    <source>
        <dbReference type="Proteomes" id="UP000011531"/>
    </source>
</evidence>
<dbReference type="AlphaFoldDB" id="L9XL56"/>
<comment type="caution">
    <text evidence="2">The sequence shown here is derived from an EMBL/GenBank/DDBJ whole genome shotgun (WGS) entry which is preliminary data.</text>
</comment>
<dbReference type="RefSeq" id="WP_008422045.1">
    <property type="nucleotide sequence ID" value="NZ_AOIA01000057.1"/>
</dbReference>
<gene>
    <name evidence="2" type="ORF">C492_07850</name>
</gene>